<dbReference type="Gene3D" id="3.80.10.10">
    <property type="entry name" value="Ribonuclease Inhibitor"/>
    <property type="match status" value="1"/>
</dbReference>
<evidence type="ECO:0000259" key="1">
    <source>
        <dbReference type="PROSITE" id="PS50181"/>
    </source>
</evidence>
<dbReference type="InterPro" id="IPR032675">
    <property type="entry name" value="LRR_dom_sf"/>
</dbReference>
<proteinExistence type="predicted"/>
<evidence type="ECO:0000313" key="2">
    <source>
        <dbReference type="EMBL" id="KAK7064752.1"/>
    </source>
</evidence>
<dbReference type="SUPFAM" id="SSF52047">
    <property type="entry name" value="RNI-like"/>
    <property type="match status" value="1"/>
</dbReference>
<organism evidence="2 3">
    <name type="scientific">Favolaschia claudopus</name>
    <dbReference type="NCBI Taxonomy" id="2862362"/>
    <lineage>
        <taxon>Eukaryota</taxon>
        <taxon>Fungi</taxon>
        <taxon>Dikarya</taxon>
        <taxon>Basidiomycota</taxon>
        <taxon>Agaricomycotina</taxon>
        <taxon>Agaricomycetes</taxon>
        <taxon>Agaricomycetidae</taxon>
        <taxon>Agaricales</taxon>
        <taxon>Marasmiineae</taxon>
        <taxon>Mycenaceae</taxon>
        <taxon>Favolaschia</taxon>
    </lineage>
</organism>
<evidence type="ECO:0000313" key="3">
    <source>
        <dbReference type="Proteomes" id="UP001362999"/>
    </source>
</evidence>
<dbReference type="Gene3D" id="1.20.1280.50">
    <property type="match status" value="1"/>
</dbReference>
<gene>
    <name evidence="2" type="ORF">R3P38DRAFT_3419629</name>
</gene>
<dbReference type="PROSITE" id="PS50181">
    <property type="entry name" value="FBOX"/>
    <property type="match status" value="1"/>
</dbReference>
<keyword evidence="3" id="KW-1185">Reference proteome</keyword>
<dbReference type="InterPro" id="IPR036047">
    <property type="entry name" value="F-box-like_dom_sf"/>
</dbReference>
<name>A0AAW0EL40_9AGAR</name>
<dbReference type="SMART" id="SM00256">
    <property type="entry name" value="FBOX"/>
    <property type="match status" value="1"/>
</dbReference>
<reference evidence="2 3" key="1">
    <citation type="journal article" date="2024" name="J Genomics">
        <title>Draft genome sequencing and assembly of Favolaschia claudopus CIRM-BRFM 2984 isolated from oak limbs.</title>
        <authorList>
            <person name="Navarro D."/>
            <person name="Drula E."/>
            <person name="Chaduli D."/>
            <person name="Cazenave R."/>
            <person name="Ahrendt S."/>
            <person name="Wang J."/>
            <person name="Lipzen A."/>
            <person name="Daum C."/>
            <person name="Barry K."/>
            <person name="Grigoriev I.V."/>
            <person name="Favel A."/>
            <person name="Rosso M.N."/>
            <person name="Martin F."/>
        </authorList>
    </citation>
    <scope>NUCLEOTIDE SEQUENCE [LARGE SCALE GENOMIC DNA]</scope>
    <source>
        <strain evidence="2 3">CIRM-BRFM 2984</strain>
    </source>
</reference>
<protein>
    <submittedName>
        <fullName evidence="2">F-box domain-containing protein</fullName>
    </submittedName>
</protein>
<dbReference type="Proteomes" id="UP001362999">
    <property type="component" value="Unassembled WGS sequence"/>
</dbReference>
<dbReference type="SUPFAM" id="SSF81383">
    <property type="entry name" value="F-box domain"/>
    <property type="match status" value="1"/>
</dbReference>
<sequence>MASISPIQSLPVELLREIFEYRVEKKEVFAVSQVCSRWRQIAHNSPRLWTDTVRVDVERLLDSVYLDGLKIWLARSEPLLISLSCVAGSHNRYGVLEQIFHTSFRWRSLQFQQSALSLLPISVIAKLAETPLSALEDLDLGGIEEGPPPVTITSSALPRLRRVTISHYTFILHIQLPWAQLTHLTFSTYRGDVAINVLAQCTSLVEAAVYFNTWDELAQPAQPIQTLSELRSLTLGPDGEEGYISPFFDRVSAPALEKLDMDFVEMDGNIEWSETSFTAFQMRSSRITYLELNGCFHLSPENLCTALRHLPCIAELKLGYCYDIVGNEFMTMLVNKDGVTPLAPRLHNLVLMMVDRNVFAPNHFVDMLSSRWWTEADVSVPRAVARWTHVELEMRGDVSLEFTEIIQGLQDRGLPLKFYAIPSSFLPAETL</sequence>
<feature type="domain" description="F-box" evidence="1">
    <location>
        <begin position="4"/>
        <end position="52"/>
    </location>
</feature>
<dbReference type="InterPro" id="IPR001810">
    <property type="entry name" value="F-box_dom"/>
</dbReference>
<dbReference type="AlphaFoldDB" id="A0AAW0EL40"/>
<dbReference type="Pfam" id="PF12937">
    <property type="entry name" value="F-box-like"/>
    <property type="match status" value="1"/>
</dbReference>
<dbReference type="EMBL" id="JAWWNJ010000001">
    <property type="protein sequence ID" value="KAK7064752.1"/>
    <property type="molecule type" value="Genomic_DNA"/>
</dbReference>
<comment type="caution">
    <text evidence="2">The sequence shown here is derived from an EMBL/GenBank/DDBJ whole genome shotgun (WGS) entry which is preliminary data.</text>
</comment>
<accession>A0AAW0EL40</accession>